<keyword evidence="10" id="KW-1185">Reference proteome</keyword>
<evidence type="ECO:0000256" key="2">
    <source>
        <dbReference type="ARBA" id="ARBA00007613"/>
    </source>
</evidence>
<keyword evidence="3" id="KW-0813">Transport</keyword>
<dbReference type="PANTHER" id="PTHR30026">
    <property type="entry name" value="OUTER MEMBRANE PROTEIN TOLC"/>
    <property type="match status" value="1"/>
</dbReference>
<keyword evidence="5" id="KW-0812">Transmembrane</keyword>
<dbReference type="InterPro" id="IPR010130">
    <property type="entry name" value="T1SS_OMP_TolC"/>
</dbReference>
<accession>A0ABT5MTI3</accession>
<evidence type="ECO:0000256" key="7">
    <source>
        <dbReference type="ARBA" id="ARBA00023237"/>
    </source>
</evidence>
<dbReference type="InterPro" id="IPR003423">
    <property type="entry name" value="OMP_efflux"/>
</dbReference>
<evidence type="ECO:0000256" key="1">
    <source>
        <dbReference type="ARBA" id="ARBA00004442"/>
    </source>
</evidence>
<evidence type="ECO:0000256" key="3">
    <source>
        <dbReference type="ARBA" id="ARBA00022448"/>
    </source>
</evidence>
<dbReference type="Pfam" id="PF02321">
    <property type="entry name" value="OEP"/>
    <property type="match status" value="2"/>
</dbReference>
<dbReference type="SUPFAM" id="SSF56954">
    <property type="entry name" value="Outer membrane efflux proteins (OEP)"/>
    <property type="match status" value="1"/>
</dbReference>
<dbReference type="EMBL" id="JAQSIP010000001">
    <property type="protein sequence ID" value="MDD0837346.1"/>
    <property type="molecule type" value="Genomic_DNA"/>
</dbReference>
<gene>
    <name evidence="9" type="ORF">PSQ40_02055</name>
</gene>
<keyword evidence="7" id="KW-0998">Cell outer membrane</keyword>
<comment type="caution">
    <text evidence="9">The sequence shown here is derived from an EMBL/GenBank/DDBJ whole genome shotgun (WGS) entry which is preliminary data.</text>
</comment>
<evidence type="ECO:0000256" key="8">
    <source>
        <dbReference type="SAM" id="SignalP"/>
    </source>
</evidence>
<dbReference type="PANTHER" id="PTHR30026:SF20">
    <property type="entry name" value="OUTER MEMBRANE PROTEIN TOLC"/>
    <property type="match status" value="1"/>
</dbReference>
<evidence type="ECO:0000256" key="4">
    <source>
        <dbReference type="ARBA" id="ARBA00022452"/>
    </source>
</evidence>
<protein>
    <submittedName>
        <fullName evidence="9">TolC family outer membrane protein</fullName>
    </submittedName>
</protein>
<keyword evidence="4" id="KW-1134">Transmembrane beta strand</keyword>
<comment type="subcellular location">
    <subcellularLocation>
        <location evidence="1">Cell outer membrane</location>
    </subcellularLocation>
</comment>
<feature type="chain" id="PRO_5047412634" evidence="8">
    <location>
        <begin position="31"/>
        <end position="452"/>
    </location>
</feature>
<dbReference type="Proteomes" id="UP001528673">
    <property type="component" value="Unassembled WGS sequence"/>
</dbReference>
<dbReference type="RefSeq" id="WP_273948360.1">
    <property type="nucleotide sequence ID" value="NZ_JAQSIP010000001.1"/>
</dbReference>
<comment type="similarity">
    <text evidence="2">Belongs to the outer membrane factor (OMF) (TC 1.B.17) family.</text>
</comment>
<evidence type="ECO:0000256" key="6">
    <source>
        <dbReference type="ARBA" id="ARBA00023136"/>
    </source>
</evidence>
<proteinExistence type="inferred from homology"/>
<evidence type="ECO:0000256" key="5">
    <source>
        <dbReference type="ARBA" id="ARBA00022692"/>
    </source>
</evidence>
<evidence type="ECO:0000313" key="10">
    <source>
        <dbReference type="Proteomes" id="UP001528673"/>
    </source>
</evidence>
<organism evidence="9 10">
    <name type="scientific">Curvibacter cyanobacteriorum</name>
    <dbReference type="NCBI Taxonomy" id="3026422"/>
    <lineage>
        <taxon>Bacteria</taxon>
        <taxon>Pseudomonadati</taxon>
        <taxon>Pseudomonadota</taxon>
        <taxon>Betaproteobacteria</taxon>
        <taxon>Burkholderiales</taxon>
        <taxon>Comamonadaceae</taxon>
        <taxon>Curvibacter</taxon>
    </lineage>
</organism>
<sequence length="452" mass="48686">MLSSLFALRQIPACLGLGLLTALALPSAQAQSLVDLYQIARDYDASYRAARAQFDATVARADQSKSMLRPTVGLQSTVTRSQVSGYIDSVPYFKHPYGQRQNGVSLSQPLYRPGNLASYRQGEKLLIQADAQLALAEQDLIVRVSQAYFDVLAAQDTLVFVRAQKAAVQEQLASAKRNFEVGTATITDAREAQAREDLVISQEIAAQNEVRVKQLFLDQLVGRSDTKPLPLQAQVTLPTLPSERVESWVESAQEHPSVQLAQTALDVASLEIAKAEAGEKPTLDLTGSYGVAHNIDGSSVAPTSRANSRITQASVGLTLNIPLYAGGALQAKVREALSLHEKASADLETARRSTAQATRTAFYGVQSGTSQVKALQAAELSSQSALDANTLGYKVGVRINIDVLNSQSQLYQTKRDLALARYNVLLGGLKLRQANGSLKPDDLQTVNALLQP</sequence>
<name>A0ABT5MTI3_9BURK</name>
<feature type="signal peptide" evidence="8">
    <location>
        <begin position="1"/>
        <end position="30"/>
    </location>
</feature>
<dbReference type="InterPro" id="IPR051906">
    <property type="entry name" value="TolC-like"/>
</dbReference>
<evidence type="ECO:0000313" key="9">
    <source>
        <dbReference type="EMBL" id="MDD0837346.1"/>
    </source>
</evidence>
<dbReference type="Gene3D" id="1.20.1600.10">
    <property type="entry name" value="Outer membrane efflux proteins (OEP)"/>
    <property type="match status" value="1"/>
</dbReference>
<reference evidence="9 10" key="1">
    <citation type="submission" date="2023-02" db="EMBL/GenBank/DDBJ databases">
        <title>Bacterial whole genomic sequence of Curvibacter sp. HBC61.</title>
        <authorList>
            <person name="Le V."/>
            <person name="Ko S.-R."/>
            <person name="Ahn C.-Y."/>
            <person name="Oh H.-M."/>
        </authorList>
    </citation>
    <scope>NUCLEOTIDE SEQUENCE [LARGE SCALE GENOMIC DNA]</scope>
    <source>
        <strain evidence="9 10">HBC61</strain>
    </source>
</reference>
<keyword evidence="8" id="KW-0732">Signal</keyword>
<dbReference type="NCBIfam" id="TIGR01844">
    <property type="entry name" value="type_I_sec_TolC"/>
    <property type="match status" value="1"/>
</dbReference>
<keyword evidence="6" id="KW-0472">Membrane</keyword>